<keyword evidence="2" id="KW-1185">Reference proteome</keyword>
<comment type="caution">
    <text evidence="1">The sequence shown here is derived from an EMBL/GenBank/DDBJ whole genome shotgun (WGS) entry which is preliminary data.</text>
</comment>
<proteinExistence type="predicted"/>
<accession>A0A3E1HE05</accession>
<name>A0A3E1HE05_9MYCO</name>
<sequence>MSPTLVVQEVSVVVFDNRHRIIGLGFLAKDWSWHVFWDRSSCEVGGCGYYSVWVSMLLWLPCML</sequence>
<organism evidence="1 2">
    <name type="scientific">Mycobacterium uberis</name>
    <dbReference type="NCBI Taxonomy" id="2162698"/>
    <lineage>
        <taxon>Bacteria</taxon>
        <taxon>Bacillati</taxon>
        <taxon>Actinomycetota</taxon>
        <taxon>Actinomycetes</taxon>
        <taxon>Mycobacteriales</taxon>
        <taxon>Mycobacteriaceae</taxon>
        <taxon>Mycobacterium</taxon>
    </lineage>
</organism>
<protein>
    <submittedName>
        <fullName evidence="1">Uncharacterized protein</fullName>
    </submittedName>
</protein>
<dbReference type="EMBL" id="QAYL01000029">
    <property type="protein sequence ID" value="RFD24535.1"/>
    <property type="molecule type" value="Genomic_DNA"/>
</dbReference>
<evidence type="ECO:0000313" key="2">
    <source>
        <dbReference type="Proteomes" id="UP000258522"/>
    </source>
</evidence>
<gene>
    <name evidence="1" type="ORF">MUBE_13665</name>
</gene>
<evidence type="ECO:0000313" key="1">
    <source>
        <dbReference type="EMBL" id="RFD24535.1"/>
    </source>
</evidence>
<dbReference type="Proteomes" id="UP000258522">
    <property type="component" value="Unassembled WGS sequence"/>
</dbReference>
<dbReference type="AlphaFoldDB" id="A0A3E1HE05"/>
<reference evidence="1 2" key="1">
    <citation type="submission" date="2018-07" db="EMBL/GenBank/DDBJ databases">
        <title>Whole genome sequence of Mycobacterium uberis.</title>
        <authorList>
            <person name="Benjak A."/>
        </authorList>
    </citation>
    <scope>NUCLEOTIDE SEQUENCE [LARGE SCALE GENOMIC DNA]</scope>
    <source>
        <strain evidence="1 2">Jura</strain>
    </source>
</reference>